<dbReference type="RefSeq" id="WP_345726732.1">
    <property type="nucleotide sequence ID" value="NZ_BAAAYN010000006.1"/>
</dbReference>
<dbReference type="Pfam" id="PF21351">
    <property type="entry name" value="TetR_C_41"/>
    <property type="match status" value="1"/>
</dbReference>
<gene>
    <name evidence="6" type="ORF">GCM10020369_09670</name>
</gene>
<dbReference type="SUPFAM" id="SSF46689">
    <property type="entry name" value="Homeodomain-like"/>
    <property type="match status" value="1"/>
</dbReference>
<dbReference type="EMBL" id="BAAAYN010000006">
    <property type="protein sequence ID" value="GAA3383524.1"/>
    <property type="molecule type" value="Genomic_DNA"/>
</dbReference>
<keyword evidence="3" id="KW-0804">Transcription</keyword>
<protein>
    <submittedName>
        <fullName evidence="6">TetR/AcrR family transcriptional regulator</fullName>
    </submittedName>
</protein>
<name>A0ABP6SST6_9ACTN</name>
<evidence type="ECO:0000313" key="7">
    <source>
        <dbReference type="Proteomes" id="UP001501676"/>
    </source>
</evidence>
<keyword evidence="7" id="KW-1185">Reference proteome</keyword>
<dbReference type="PRINTS" id="PR00455">
    <property type="entry name" value="HTHTETR"/>
</dbReference>
<accession>A0ABP6SST6</accession>
<feature type="domain" description="HTH tetR-type" evidence="5">
    <location>
        <begin position="9"/>
        <end position="69"/>
    </location>
</feature>
<dbReference type="PANTHER" id="PTHR30055">
    <property type="entry name" value="HTH-TYPE TRANSCRIPTIONAL REGULATOR RUTR"/>
    <property type="match status" value="1"/>
</dbReference>
<evidence type="ECO:0000256" key="1">
    <source>
        <dbReference type="ARBA" id="ARBA00023015"/>
    </source>
</evidence>
<proteinExistence type="predicted"/>
<evidence type="ECO:0000256" key="2">
    <source>
        <dbReference type="ARBA" id="ARBA00023125"/>
    </source>
</evidence>
<reference evidence="7" key="1">
    <citation type="journal article" date="2019" name="Int. J. Syst. Evol. Microbiol.">
        <title>The Global Catalogue of Microorganisms (GCM) 10K type strain sequencing project: providing services to taxonomists for standard genome sequencing and annotation.</title>
        <authorList>
            <consortium name="The Broad Institute Genomics Platform"/>
            <consortium name="The Broad Institute Genome Sequencing Center for Infectious Disease"/>
            <person name="Wu L."/>
            <person name="Ma J."/>
        </authorList>
    </citation>
    <scope>NUCLEOTIDE SEQUENCE [LARGE SCALE GENOMIC DNA]</scope>
    <source>
        <strain evidence="7">JCM 9458</strain>
    </source>
</reference>
<dbReference type="InterPro" id="IPR050109">
    <property type="entry name" value="HTH-type_TetR-like_transc_reg"/>
</dbReference>
<comment type="caution">
    <text evidence="6">The sequence shown here is derived from an EMBL/GenBank/DDBJ whole genome shotgun (WGS) entry which is preliminary data.</text>
</comment>
<evidence type="ECO:0000256" key="4">
    <source>
        <dbReference type="PROSITE-ProRule" id="PRU00335"/>
    </source>
</evidence>
<evidence type="ECO:0000259" key="5">
    <source>
        <dbReference type="PROSITE" id="PS50977"/>
    </source>
</evidence>
<keyword evidence="2 4" id="KW-0238">DNA-binding</keyword>
<evidence type="ECO:0000256" key="3">
    <source>
        <dbReference type="ARBA" id="ARBA00023163"/>
    </source>
</evidence>
<keyword evidence="1" id="KW-0805">Transcription regulation</keyword>
<dbReference type="Pfam" id="PF00440">
    <property type="entry name" value="TetR_N"/>
    <property type="match status" value="1"/>
</dbReference>
<dbReference type="InterPro" id="IPR049484">
    <property type="entry name" value="Rv0078-like_C"/>
</dbReference>
<dbReference type="InterPro" id="IPR009057">
    <property type="entry name" value="Homeodomain-like_sf"/>
</dbReference>
<sequence>MVSQRERSERTIAAILEAGRALMTEAGYAGVTVDDVTARAGVAKGAYYHHFSSKQTLLDAVVDQLQGEIADELRADRRPEPLSSDDLAAALEGYLRRAADPARRRLVLVEGPEVLGWERWREIDDAHFAGMTHAALEAILPAGTDPERVSAATRLLLGAVMEAALATGRAPEPDRAARRYGEVLRDLVAGLASPHKTD</sequence>
<evidence type="ECO:0000313" key="6">
    <source>
        <dbReference type="EMBL" id="GAA3383524.1"/>
    </source>
</evidence>
<dbReference type="Gene3D" id="1.10.357.10">
    <property type="entry name" value="Tetracycline Repressor, domain 2"/>
    <property type="match status" value="1"/>
</dbReference>
<dbReference type="Proteomes" id="UP001501676">
    <property type="component" value="Unassembled WGS sequence"/>
</dbReference>
<dbReference type="PROSITE" id="PS50977">
    <property type="entry name" value="HTH_TETR_2"/>
    <property type="match status" value="1"/>
</dbReference>
<organism evidence="6 7">
    <name type="scientific">Cryptosporangium minutisporangium</name>
    <dbReference type="NCBI Taxonomy" id="113569"/>
    <lineage>
        <taxon>Bacteria</taxon>
        <taxon>Bacillati</taxon>
        <taxon>Actinomycetota</taxon>
        <taxon>Actinomycetes</taxon>
        <taxon>Cryptosporangiales</taxon>
        <taxon>Cryptosporangiaceae</taxon>
        <taxon>Cryptosporangium</taxon>
    </lineage>
</organism>
<feature type="DNA-binding region" description="H-T-H motif" evidence="4">
    <location>
        <begin position="32"/>
        <end position="51"/>
    </location>
</feature>
<dbReference type="InterPro" id="IPR001647">
    <property type="entry name" value="HTH_TetR"/>
</dbReference>
<dbReference type="PANTHER" id="PTHR30055:SF234">
    <property type="entry name" value="HTH-TYPE TRANSCRIPTIONAL REGULATOR BETI"/>
    <property type="match status" value="1"/>
</dbReference>